<dbReference type="Gene3D" id="2.10.109.10">
    <property type="entry name" value="Umud Fragment, subunit A"/>
    <property type="match status" value="1"/>
</dbReference>
<comment type="subcellular location">
    <subcellularLocation>
        <location evidence="1">Cell membrane</location>
        <topology evidence="1">Single-pass type II membrane protein</topology>
    </subcellularLocation>
</comment>
<dbReference type="InterPro" id="IPR000223">
    <property type="entry name" value="Pept_S26A_signal_pept_1"/>
</dbReference>
<evidence type="ECO:0000256" key="1">
    <source>
        <dbReference type="ARBA" id="ARBA00004401"/>
    </source>
</evidence>
<dbReference type="PANTHER" id="PTHR43390">
    <property type="entry name" value="SIGNAL PEPTIDASE I"/>
    <property type="match status" value="1"/>
</dbReference>
<evidence type="ECO:0000256" key="2">
    <source>
        <dbReference type="ARBA" id="ARBA00009370"/>
    </source>
</evidence>
<evidence type="ECO:0000259" key="3">
    <source>
        <dbReference type="Pfam" id="PF10502"/>
    </source>
</evidence>
<feature type="domain" description="Peptidase S26" evidence="3">
    <location>
        <begin position="8"/>
        <end position="91"/>
    </location>
</feature>
<sequence length="158" mass="16906">MVVRVVVAAVVVTASLVGLVRARRRLVVVDVRGPSMEPTLYAGDRVLVRRVPLTAVRTGDLVVVARPHSHEFATAGPWVIKRAAATAGEPIPSVIRRSWAENDDIDFTGAFVPAGRLLLLGDNPTRSGDSRHWGFTAGDAVLGVVARPMRARARGQVS</sequence>
<comment type="caution">
    <text evidence="4">The sequence shown here is derived from an EMBL/GenBank/DDBJ whole genome shotgun (WGS) entry which is preliminary data.</text>
</comment>
<reference evidence="5" key="1">
    <citation type="journal article" date="2019" name="Int. J. Syst. Evol. Microbiol.">
        <title>The Global Catalogue of Microorganisms (GCM) 10K type strain sequencing project: providing services to taxonomists for standard genome sequencing and annotation.</title>
        <authorList>
            <consortium name="The Broad Institute Genomics Platform"/>
            <consortium name="The Broad Institute Genome Sequencing Center for Infectious Disease"/>
            <person name="Wu L."/>
            <person name="Ma J."/>
        </authorList>
    </citation>
    <scope>NUCLEOTIDE SEQUENCE [LARGE SCALE GENOMIC DNA]</scope>
    <source>
        <strain evidence="5">ZS-22-S1</strain>
    </source>
</reference>
<dbReference type="PRINTS" id="PR00727">
    <property type="entry name" value="LEADERPTASE"/>
</dbReference>
<dbReference type="InterPro" id="IPR019533">
    <property type="entry name" value="Peptidase_S26"/>
</dbReference>
<dbReference type="EMBL" id="JBHSIS010000017">
    <property type="protein sequence ID" value="MFC4857221.1"/>
    <property type="molecule type" value="Genomic_DNA"/>
</dbReference>
<gene>
    <name evidence="4" type="ORF">ACFPCV_27310</name>
</gene>
<feature type="domain" description="Peptidase S26" evidence="3">
    <location>
        <begin position="108"/>
        <end position="146"/>
    </location>
</feature>
<dbReference type="InterPro" id="IPR036286">
    <property type="entry name" value="LexA/Signal_pep-like_sf"/>
</dbReference>
<organism evidence="4 5">
    <name type="scientific">Actinophytocola glycyrrhizae</name>
    <dbReference type="NCBI Taxonomy" id="2044873"/>
    <lineage>
        <taxon>Bacteria</taxon>
        <taxon>Bacillati</taxon>
        <taxon>Actinomycetota</taxon>
        <taxon>Actinomycetes</taxon>
        <taxon>Pseudonocardiales</taxon>
        <taxon>Pseudonocardiaceae</taxon>
    </lineage>
</organism>
<name>A0ABV9SC90_9PSEU</name>
<evidence type="ECO:0000313" key="4">
    <source>
        <dbReference type="EMBL" id="MFC4857221.1"/>
    </source>
</evidence>
<dbReference type="Pfam" id="PF10502">
    <property type="entry name" value="Peptidase_S26"/>
    <property type="match status" value="2"/>
</dbReference>
<keyword evidence="5" id="KW-1185">Reference proteome</keyword>
<protein>
    <submittedName>
        <fullName evidence="4">S26 family signal peptidase</fullName>
    </submittedName>
</protein>
<dbReference type="SUPFAM" id="SSF51306">
    <property type="entry name" value="LexA/Signal peptidase"/>
    <property type="match status" value="1"/>
</dbReference>
<dbReference type="PANTHER" id="PTHR43390:SF1">
    <property type="entry name" value="CHLOROPLAST PROCESSING PEPTIDASE"/>
    <property type="match status" value="1"/>
</dbReference>
<dbReference type="RefSeq" id="WP_378059206.1">
    <property type="nucleotide sequence ID" value="NZ_JBHSIS010000017.1"/>
</dbReference>
<dbReference type="Proteomes" id="UP001595859">
    <property type="component" value="Unassembled WGS sequence"/>
</dbReference>
<comment type="similarity">
    <text evidence="2">Belongs to the peptidase S26 family.</text>
</comment>
<accession>A0ABV9SC90</accession>
<evidence type="ECO:0000313" key="5">
    <source>
        <dbReference type="Proteomes" id="UP001595859"/>
    </source>
</evidence>
<proteinExistence type="inferred from homology"/>
<dbReference type="CDD" id="cd06530">
    <property type="entry name" value="S26_SPase_I"/>
    <property type="match status" value="1"/>
</dbReference>